<name>A0A2T4USK9_9MICO</name>
<proteinExistence type="predicted"/>
<comment type="caution">
    <text evidence="6">The sequence shown here is derived from an EMBL/GenBank/DDBJ whole genome shotgun (WGS) entry which is preliminary data.</text>
</comment>
<dbReference type="InterPro" id="IPR029016">
    <property type="entry name" value="GAF-like_dom_sf"/>
</dbReference>
<keyword evidence="7" id="KW-1185">Reference proteome</keyword>
<sequence length="236" mass="25394">MSSSDREARLADVFVALADALRPEHDVIDTMDTLVDAATRFTAAVDAGIVLADGEGALHVMASTSERAAEIEEEQLGAHEGPCLEAFHGGAVVELADLQQSERWPDFTRTALDRGFRAVHATPLRHRDRTLGAINVFATEPGPFSDNDVAVLQALADVATLGIVFSETLREQNDLTAQLQHALDSRVVIEQAKGVLAERQNISIDHAFTLLRSHARRTGARLRDVANGVVATTGTL</sequence>
<dbReference type="InterPro" id="IPR005561">
    <property type="entry name" value="ANTAR"/>
</dbReference>
<dbReference type="InterPro" id="IPR012074">
    <property type="entry name" value="GAF_ANTAR"/>
</dbReference>
<dbReference type="GO" id="GO:0016301">
    <property type="term" value="F:kinase activity"/>
    <property type="evidence" value="ECO:0007669"/>
    <property type="project" value="UniProtKB-KW"/>
</dbReference>
<gene>
    <name evidence="6" type="ORF">C1I63_06415</name>
</gene>
<protein>
    <submittedName>
        <fullName evidence="6">Transcriptional regulator</fullName>
    </submittedName>
</protein>
<dbReference type="InterPro" id="IPR036388">
    <property type="entry name" value="WH-like_DNA-bd_sf"/>
</dbReference>
<dbReference type="SUPFAM" id="SSF55781">
    <property type="entry name" value="GAF domain-like"/>
    <property type="match status" value="1"/>
</dbReference>
<keyword evidence="1" id="KW-0808">Transferase</keyword>
<accession>A0A2T4USK9</accession>
<dbReference type="PIRSF" id="PIRSF036625">
    <property type="entry name" value="GAF_ANTAR"/>
    <property type="match status" value="1"/>
</dbReference>
<dbReference type="GO" id="GO:0003723">
    <property type="term" value="F:RNA binding"/>
    <property type="evidence" value="ECO:0007669"/>
    <property type="project" value="InterPro"/>
</dbReference>
<dbReference type="Pfam" id="PF03861">
    <property type="entry name" value="ANTAR"/>
    <property type="match status" value="1"/>
</dbReference>
<evidence type="ECO:0000256" key="1">
    <source>
        <dbReference type="ARBA" id="ARBA00022679"/>
    </source>
</evidence>
<organism evidence="6 7">
    <name type="scientific">Rathayibacter caricis DSM 15933</name>
    <dbReference type="NCBI Taxonomy" id="1328867"/>
    <lineage>
        <taxon>Bacteria</taxon>
        <taxon>Bacillati</taxon>
        <taxon>Actinomycetota</taxon>
        <taxon>Actinomycetes</taxon>
        <taxon>Micrococcales</taxon>
        <taxon>Microbacteriaceae</taxon>
        <taxon>Rathayibacter</taxon>
    </lineage>
</organism>
<evidence type="ECO:0000256" key="2">
    <source>
        <dbReference type="ARBA" id="ARBA00022777"/>
    </source>
</evidence>
<reference evidence="6 7" key="1">
    <citation type="submission" date="2018-03" db="EMBL/GenBank/DDBJ databases">
        <title>Bacteriophage NCPPB3778 and a type I-E CRISPR drive the evolution of the US Biological Select Agent, Rathayibacter toxicus.</title>
        <authorList>
            <person name="Davis E.W.II."/>
            <person name="Tabima J.F."/>
            <person name="Weisberg A.J."/>
            <person name="Dantas Lopes L."/>
            <person name="Wiseman M.S."/>
            <person name="Wiseman M.S."/>
            <person name="Pupko T."/>
            <person name="Belcher M.S."/>
            <person name="Sechler A.J."/>
            <person name="Tancos M.A."/>
            <person name="Schroeder B.K."/>
            <person name="Murray T.D."/>
            <person name="Luster D.G."/>
            <person name="Schneider W.L."/>
            <person name="Rogers E."/>
            <person name="Andreote F.D."/>
            <person name="Grunwald N.J."/>
            <person name="Putnam M.L."/>
            <person name="Chang J.H."/>
        </authorList>
    </citation>
    <scope>NUCLEOTIDE SEQUENCE [LARGE SCALE GENOMIC DNA]</scope>
    <source>
        <strain evidence="6 7">DSM 15933</strain>
    </source>
</reference>
<keyword evidence="2" id="KW-0418">Kinase</keyword>
<dbReference type="Gene3D" id="3.30.450.40">
    <property type="match status" value="1"/>
</dbReference>
<dbReference type="Proteomes" id="UP000241085">
    <property type="component" value="Unassembled WGS sequence"/>
</dbReference>
<evidence type="ECO:0000259" key="5">
    <source>
        <dbReference type="PROSITE" id="PS50921"/>
    </source>
</evidence>
<evidence type="ECO:0000256" key="3">
    <source>
        <dbReference type="ARBA" id="ARBA00023015"/>
    </source>
</evidence>
<keyword evidence="3" id="KW-0805">Transcription regulation</keyword>
<dbReference type="Pfam" id="PF13185">
    <property type="entry name" value="GAF_2"/>
    <property type="match status" value="1"/>
</dbReference>
<dbReference type="Gene3D" id="1.10.10.10">
    <property type="entry name" value="Winged helix-like DNA-binding domain superfamily/Winged helix DNA-binding domain"/>
    <property type="match status" value="1"/>
</dbReference>
<feature type="domain" description="ANTAR" evidence="5">
    <location>
        <begin position="169"/>
        <end position="230"/>
    </location>
</feature>
<dbReference type="AlphaFoldDB" id="A0A2T4USK9"/>
<dbReference type="SUPFAM" id="SSF52172">
    <property type="entry name" value="CheY-like"/>
    <property type="match status" value="1"/>
</dbReference>
<evidence type="ECO:0000256" key="4">
    <source>
        <dbReference type="ARBA" id="ARBA00023163"/>
    </source>
</evidence>
<dbReference type="SMART" id="SM00065">
    <property type="entry name" value="GAF"/>
    <property type="match status" value="1"/>
</dbReference>
<dbReference type="InterPro" id="IPR011006">
    <property type="entry name" value="CheY-like_superfamily"/>
</dbReference>
<dbReference type="RefSeq" id="WP_107574208.1">
    <property type="nucleotide sequence ID" value="NZ_PZPL01000001.1"/>
</dbReference>
<dbReference type="PROSITE" id="PS50921">
    <property type="entry name" value="ANTAR"/>
    <property type="match status" value="1"/>
</dbReference>
<dbReference type="SMART" id="SM01012">
    <property type="entry name" value="ANTAR"/>
    <property type="match status" value="1"/>
</dbReference>
<evidence type="ECO:0000313" key="6">
    <source>
        <dbReference type="EMBL" id="PTL72519.1"/>
    </source>
</evidence>
<dbReference type="EMBL" id="PZPL01000001">
    <property type="protein sequence ID" value="PTL72519.1"/>
    <property type="molecule type" value="Genomic_DNA"/>
</dbReference>
<dbReference type="InterPro" id="IPR003018">
    <property type="entry name" value="GAF"/>
</dbReference>
<keyword evidence="4" id="KW-0804">Transcription</keyword>
<evidence type="ECO:0000313" key="7">
    <source>
        <dbReference type="Proteomes" id="UP000241085"/>
    </source>
</evidence>